<accession>A0A147I7P9</accession>
<keyword evidence="4" id="KW-1134">Transmembrane beta strand</keyword>
<dbReference type="Proteomes" id="UP000074310">
    <property type="component" value="Unassembled WGS sequence"/>
</dbReference>
<dbReference type="Pfam" id="PF02321">
    <property type="entry name" value="OEP"/>
    <property type="match status" value="2"/>
</dbReference>
<evidence type="ECO:0000256" key="8">
    <source>
        <dbReference type="SAM" id="SignalP"/>
    </source>
</evidence>
<dbReference type="InterPro" id="IPR051906">
    <property type="entry name" value="TolC-like"/>
</dbReference>
<evidence type="ECO:0000256" key="4">
    <source>
        <dbReference type="ARBA" id="ARBA00022452"/>
    </source>
</evidence>
<keyword evidence="8" id="KW-0732">Signal</keyword>
<name>A0A147I7P9_9SPHN</name>
<dbReference type="AlphaFoldDB" id="A0A147I7P9"/>
<comment type="similarity">
    <text evidence="2">Belongs to the outer membrane factor (OMF) (TC 1.B.17) family.</text>
</comment>
<dbReference type="GO" id="GO:1990281">
    <property type="term" value="C:efflux pump complex"/>
    <property type="evidence" value="ECO:0007669"/>
    <property type="project" value="TreeGrafter"/>
</dbReference>
<evidence type="ECO:0000256" key="1">
    <source>
        <dbReference type="ARBA" id="ARBA00004442"/>
    </source>
</evidence>
<evidence type="ECO:0000313" key="10">
    <source>
        <dbReference type="Proteomes" id="UP000074310"/>
    </source>
</evidence>
<comment type="caution">
    <text evidence="9">The sequence shown here is derived from an EMBL/GenBank/DDBJ whole genome shotgun (WGS) entry which is preliminary data.</text>
</comment>
<sequence>MNRWWGSALALLIAAPVQAETLGEAIATAYATNPQLAAARSRQEALAETPEQARALGRPTLGLGGGAGYDRLNGGNTASGSVTAALPIWTGGRVGSAVRAARQDVAAGAEGVRDAEAVVLQSVVSAYAALLYNQQAVEVARVGIQRLDGQVAEARSRFGLGQVTRTDVAQLEAQRASVAGNLADAEGALQTAAAAYRAIVGQEAGTLSADVAVPEALPADRAAARDAADRANPLLLQQRRLVAASAARIDAARAERAPAIDLSGGYARGGRLADGDVRAFDAAAQVGMTLRVPLLTGGLVPSRVRQAEAANRAERFLADAAEREALRATDAAWATLTAAQTRLRANIDGLAAADLALKGVRSEYGFNLRSTIDILVADQSYRGAQLAVAAARADVLVAQAALLRAVGRLTRDAYAR</sequence>
<keyword evidence="7" id="KW-0998">Cell outer membrane</keyword>
<keyword evidence="10" id="KW-1185">Reference proteome</keyword>
<dbReference type="RefSeq" id="WP_058754687.1">
    <property type="nucleotide sequence ID" value="NZ_LDTB01000009.1"/>
</dbReference>
<dbReference type="GO" id="GO:0009279">
    <property type="term" value="C:cell outer membrane"/>
    <property type="evidence" value="ECO:0007669"/>
    <property type="project" value="UniProtKB-SubCell"/>
</dbReference>
<dbReference type="SUPFAM" id="SSF56954">
    <property type="entry name" value="Outer membrane efflux proteins (OEP)"/>
    <property type="match status" value="1"/>
</dbReference>
<dbReference type="PANTHER" id="PTHR30026:SF22">
    <property type="entry name" value="OUTER MEMBRANE EFFLUX PROTEIN"/>
    <property type="match status" value="1"/>
</dbReference>
<dbReference type="InterPro" id="IPR003423">
    <property type="entry name" value="OMP_efflux"/>
</dbReference>
<evidence type="ECO:0000256" key="7">
    <source>
        <dbReference type="ARBA" id="ARBA00023237"/>
    </source>
</evidence>
<keyword evidence="5" id="KW-0812">Transmembrane</keyword>
<gene>
    <name evidence="9" type="ORF">NS334_04030</name>
</gene>
<evidence type="ECO:0000256" key="6">
    <source>
        <dbReference type="ARBA" id="ARBA00023136"/>
    </source>
</evidence>
<dbReference type="GO" id="GO:0015562">
    <property type="term" value="F:efflux transmembrane transporter activity"/>
    <property type="evidence" value="ECO:0007669"/>
    <property type="project" value="InterPro"/>
</dbReference>
<feature type="signal peptide" evidence="8">
    <location>
        <begin position="1"/>
        <end position="19"/>
    </location>
</feature>
<evidence type="ECO:0000256" key="2">
    <source>
        <dbReference type="ARBA" id="ARBA00007613"/>
    </source>
</evidence>
<dbReference type="PATRIC" id="fig|869719.3.peg.3645"/>
<dbReference type="OrthoDB" id="9789368at2"/>
<dbReference type="GO" id="GO:0015288">
    <property type="term" value="F:porin activity"/>
    <property type="evidence" value="ECO:0007669"/>
    <property type="project" value="TreeGrafter"/>
</dbReference>
<dbReference type="Gene3D" id="1.20.1600.10">
    <property type="entry name" value="Outer membrane efflux proteins (OEP)"/>
    <property type="match status" value="1"/>
</dbReference>
<evidence type="ECO:0000313" key="9">
    <source>
        <dbReference type="EMBL" id="KTT75018.1"/>
    </source>
</evidence>
<keyword evidence="3" id="KW-0813">Transport</keyword>
<proteinExistence type="inferred from homology"/>
<dbReference type="PANTHER" id="PTHR30026">
    <property type="entry name" value="OUTER MEMBRANE PROTEIN TOLC"/>
    <property type="match status" value="1"/>
</dbReference>
<reference evidence="9 10" key="1">
    <citation type="journal article" date="2016" name="Front. Microbiol.">
        <title>Genomic Resource of Rice Seed Associated Bacteria.</title>
        <authorList>
            <person name="Midha S."/>
            <person name="Bansal K."/>
            <person name="Sharma S."/>
            <person name="Kumar N."/>
            <person name="Patil P.P."/>
            <person name="Chaudhry V."/>
            <person name="Patil P.B."/>
        </authorList>
    </citation>
    <scope>NUCLEOTIDE SEQUENCE [LARGE SCALE GENOMIC DNA]</scope>
    <source>
        <strain evidence="9 10">NS334</strain>
    </source>
</reference>
<organism evidence="9 10">
    <name type="scientific">Sphingomonas endophytica</name>
    <dbReference type="NCBI Taxonomy" id="869719"/>
    <lineage>
        <taxon>Bacteria</taxon>
        <taxon>Pseudomonadati</taxon>
        <taxon>Pseudomonadota</taxon>
        <taxon>Alphaproteobacteria</taxon>
        <taxon>Sphingomonadales</taxon>
        <taxon>Sphingomonadaceae</taxon>
        <taxon>Sphingomonas</taxon>
    </lineage>
</organism>
<dbReference type="EMBL" id="LDTB01000009">
    <property type="protein sequence ID" value="KTT75018.1"/>
    <property type="molecule type" value="Genomic_DNA"/>
</dbReference>
<keyword evidence="6" id="KW-0472">Membrane</keyword>
<evidence type="ECO:0000256" key="5">
    <source>
        <dbReference type="ARBA" id="ARBA00022692"/>
    </source>
</evidence>
<evidence type="ECO:0000256" key="3">
    <source>
        <dbReference type="ARBA" id="ARBA00022448"/>
    </source>
</evidence>
<feature type="chain" id="PRO_5007548403" evidence="8">
    <location>
        <begin position="20"/>
        <end position="416"/>
    </location>
</feature>
<protein>
    <submittedName>
        <fullName evidence="9">Type I secretion protein TolC</fullName>
    </submittedName>
</protein>
<comment type="subcellular location">
    <subcellularLocation>
        <location evidence="1">Cell outer membrane</location>
    </subcellularLocation>
</comment>